<dbReference type="KEGG" id="ccin:107270209"/>
<evidence type="ECO:0000313" key="3">
    <source>
        <dbReference type="RefSeq" id="XP_015600500.1"/>
    </source>
</evidence>
<keyword evidence="2" id="KW-1185">Reference proteome</keyword>
<dbReference type="Proteomes" id="UP000694920">
    <property type="component" value="Unplaced"/>
</dbReference>
<dbReference type="GO" id="GO:0006384">
    <property type="term" value="P:transcription initiation at RNA polymerase III promoter"/>
    <property type="evidence" value="ECO:0007669"/>
    <property type="project" value="InterPro"/>
</dbReference>
<proteinExistence type="predicted"/>
<feature type="compositionally biased region" description="Acidic residues" evidence="1">
    <location>
        <begin position="96"/>
        <end position="106"/>
    </location>
</feature>
<dbReference type="GO" id="GO:0005634">
    <property type="term" value="C:nucleus"/>
    <property type="evidence" value="ECO:0007669"/>
    <property type="project" value="InterPro"/>
</dbReference>
<organism evidence="2 3">
    <name type="scientific">Cephus cinctus</name>
    <name type="common">Wheat stem sawfly</name>
    <dbReference type="NCBI Taxonomy" id="211228"/>
    <lineage>
        <taxon>Eukaryota</taxon>
        <taxon>Metazoa</taxon>
        <taxon>Ecdysozoa</taxon>
        <taxon>Arthropoda</taxon>
        <taxon>Hexapoda</taxon>
        <taxon>Insecta</taxon>
        <taxon>Pterygota</taxon>
        <taxon>Neoptera</taxon>
        <taxon>Endopterygota</taxon>
        <taxon>Hymenoptera</taxon>
        <taxon>Cephoidea</taxon>
        <taxon>Cephidae</taxon>
        <taxon>Cephus</taxon>
    </lineage>
</organism>
<sequence length="106" mass="12077">MDNNTESIPELLANQRQLQREEDFIIRTLSKIDKQLHALQVEQLHLLNRMNTETTSTPAASTTHTNSKCLSNNENDSIENILKELDLTIPSSTLSPEEEVEEDEDD</sequence>
<evidence type="ECO:0000313" key="2">
    <source>
        <dbReference type="Proteomes" id="UP000694920"/>
    </source>
</evidence>
<reference evidence="3" key="1">
    <citation type="submission" date="2025-08" db="UniProtKB">
        <authorList>
            <consortium name="RefSeq"/>
        </authorList>
    </citation>
    <scope>IDENTIFICATION</scope>
</reference>
<feature type="region of interest" description="Disordered" evidence="1">
    <location>
        <begin position="52"/>
        <end position="73"/>
    </location>
</feature>
<protein>
    <submittedName>
        <fullName evidence="3">snRNA-activating protein complex subunit 5</fullName>
    </submittedName>
</protein>
<dbReference type="Pfam" id="PF15497">
    <property type="entry name" value="SNAPC5"/>
    <property type="match status" value="1"/>
</dbReference>
<dbReference type="InterPro" id="IPR029138">
    <property type="entry name" value="SNAPC5"/>
</dbReference>
<accession>A0AAJ7FNG1</accession>
<gene>
    <name evidence="3" type="primary">LOC107270209</name>
</gene>
<dbReference type="GeneID" id="107270209"/>
<name>A0AAJ7FNG1_CEPCN</name>
<dbReference type="AlphaFoldDB" id="A0AAJ7FNG1"/>
<feature type="region of interest" description="Disordered" evidence="1">
    <location>
        <begin position="87"/>
        <end position="106"/>
    </location>
</feature>
<evidence type="ECO:0000256" key="1">
    <source>
        <dbReference type="SAM" id="MobiDB-lite"/>
    </source>
</evidence>
<dbReference type="RefSeq" id="XP_015600500.1">
    <property type="nucleotide sequence ID" value="XM_015745014.2"/>
</dbReference>
<dbReference type="GO" id="GO:0006366">
    <property type="term" value="P:transcription by RNA polymerase II"/>
    <property type="evidence" value="ECO:0007669"/>
    <property type="project" value="InterPro"/>
</dbReference>
<feature type="compositionally biased region" description="Low complexity" evidence="1">
    <location>
        <begin position="52"/>
        <end position="65"/>
    </location>
</feature>